<accession>A0A3P6VFD8</accession>
<name>A0A3P6VFD8_LITSI</name>
<dbReference type="EMBL" id="UYRX01001342">
    <property type="protein sequence ID" value="VDK89261.1"/>
    <property type="molecule type" value="Genomic_DNA"/>
</dbReference>
<protein>
    <submittedName>
        <fullName evidence="1">Uncharacterized protein</fullName>
    </submittedName>
</protein>
<dbReference type="AlphaFoldDB" id="A0A3P6VFD8"/>
<keyword evidence="2" id="KW-1185">Reference proteome</keyword>
<evidence type="ECO:0000313" key="1">
    <source>
        <dbReference type="EMBL" id="VDK89261.1"/>
    </source>
</evidence>
<dbReference type="Proteomes" id="UP000277928">
    <property type="component" value="Unassembled WGS sequence"/>
</dbReference>
<organism evidence="1 2">
    <name type="scientific">Litomosoides sigmodontis</name>
    <name type="common">Filarial nematode worm</name>
    <dbReference type="NCBI Taxonomy" id="42156"/>
    <lineage>
        <taxon>Eukaryota</taxon>
        <taxon>Metazoa</taxon>
        <taxon>Ecdysozoa</taxon>
        <taxon>Nematoda</taxon>
        <taxon>Chromadorea</taxon>
        <taxon>Rhabditida</taxon>
        <taxon>Spirurina</taxon>
        <taxon>Spiruromorpha</taxon>
        <taxon>Filarioidea</taxon>
        <taxon>Onchocercidae</taxon>
        <taxon>Litomosoides</taxon>
    </lineage>
</organism>
<gene>
    <name evidence="1" type="ORF">NLS_LOCUS9059</name>
</gene>
<reference evidence="1 2" key="1">
    <citation type="submission" date="2018-08" db="EMBL/GenBank/DDBJ databases">
        <authorList>
            <person name="Laetsch R D."/>
            <person name="Stevens L."/>
            <person name="Kumar S."/>
            <person name="Blaxter L. M."/>
        </authorList>
    </citation>
    <scope>NUCLEOTIDE SEQUENCE [LARGE SCALE GENOMIC DNA]</scope>
</reference>
<proteinExistence type="predicted"/>
<sequence>MDYKSSSGTIAIDLIFKVYTLKIRHQLNTFTSIVRILLV</sequence>
<evidence type="ECO:0000313" key="2">
    <source>
        <dbReference type="Proteomes" id="UP000277928"/>
    </source>
</evidence>
<feature type="non-terminal residue" evidence="1">
    <location>
        <position position="39"/>
    </location>
</feature>